<keyword evidence="1" id="KW-0732">Signal</keyword>
<dbReference type="Proteomes" id="UP001144205">
    <property type="component" value="Unassembled WGS sequence"/>
</dbReference>
<reference evidence="2" key="1">
    <citation type="journal article" date="2023" name="Int. J. Syst. Evol. Microbiol.">
        <title>Sinisalibacter aestuarii sp. nov., isolated from estuarine sediment of the Arakawa River.</title>
        <authorList>
            <person name="Arafat S.T."/>
            <person name="Hirano S."/>
            <person name="Sato A."/>
            <person name="Takeuchi K."/>
            <person name="Yasuda T."/>
            <person name="Terahara T."/>
            <person name="Hamada M."/>
            <person name="Kobayashi T."/>
        </authorList>
    </citation>
    <scope>NUCLEOTIDE SEQUENCE</scope>
    <source>
        <strain evidence="2">B-399</strain>
    </source>
</reference>
<dbReference type="RefSeq" id="WP_281843360.1">
    <property type="nucleotide sequence ID" value="NZ_BROH01000011.1"/>
</dbReference>
<dbReference type="EMBL" id="BROH01000011">
    <property type="protein sequence ID" value="GKY89331.1"/>
    <property type="molecule type" value="Genomic_DNA"/>
</dbReference>
<sequence length="168" mass="17214">MIRIALAALLAVFAAPASATELFEAAGNWQGEGMIATGPRAPLERGRCRVEIAPAAGGGDVSITGSCAVAAGLSDISLRLVRGAGGKVNAGFWSAATAQTVQFAGTETDGAIVMEATGALVLDEVPYQSRVEVETGGAEGFTLRQMLRAEGEDAWRLVVDMAYRQAGG</sequence>
<accession>A0ABQ5LY53</accession>
<feature type="chain" id="PRO_5046732311" description="DUF1579 domain-containing protein" evidence="1">
    <location>
        <begin position="20"/>
        <end position="168"/>
    </location>
</feature>
<protein>
    <recommendedName>
        <fullName evidence="4">DUF1579 domain-containing protein</fullName>
    </recommendedName>
</protein>
<proteinExistence type="predicted"/>
<keyword evidence="3" id="KW-1185">Reference proteome</keyword>
<comment type="caution">
    <text evidence="2">The sequence shown here is derived from an EMBL/GenBank/DDBJ whole genome shotgun (WGS) entry which is preliminary data.</text>
</comment>
<feature type="signal peptide" evidence="1">
    <location>
        <begin position="1"/>
        <end position="19"/>
    </location>
</feature>
<evidence type="ECO:0008006" key="4">
    <source>
        <dbReference type="Google" id="ProtNLM"/>
    </source>
</evidence>
<evidence type="ECO:0000313" key="3">
    <source>
        <dbReference type="Proteomes" id="UP001144205"/>
    </source>
</evidence>
<evidence type="ECO:0000313" key="2">
    <source>
        <dbReference type="EMBL" id="GKY89331.1"/>
    </source>
</evidence>
<gene>
    <name evidence="2" type="ORF">STA1M1_32000</name>
</gene>
<evidence type="ECO:0000256" key="1">
    <source>
        <dbReference type="SAM" id="SignalP"/>
    </source>
</evidence>
<name>A0ABQ5LY53_9RHOB</name>
<organism evidence="2 3">
    <name type="scientific">Sinisalibacter aestuarii</name>
    <dbReference type="NCBI Taxonomy" id="2949426"/>
    <lineage>
        <taxon>Bacteria</taxon>
        <taxon>Pseudomonadati</taxon>
        <taxon>Pseudomonadota</taxon>
        <taxon>Alphaproteobacteria</taxon>
        <taxon>Rhodobacterales</taxon>
        <taxon>Roseobacteraceae</taxon>
        <taxon>Sinisalibacter</taxon>
    </lineage>
</organism>